<reference evidence="6" key="1">
    <citation type="submission" date="2022-11" db="UniProtKB">
        <authorList>
            <consortium name="WormBaseParasite"/>
        </authorList>
    </citation>
    <scope>IDENTIFICATION</scope>
</reference>
<dbReference type="PANTHER" id="PTHR12143">
    <property type="entry name" value="PEPTIDE N-GLYCANASE PNGASE -RELATED"/>
    <property type="match status" value="1"/>
</dbReference>
<dbReference type="GO" id="GO:0000224">
    <property type="term" value="F:peptide-N4-(N-acetyl-beta-glucosaminyl)asparagine amidase activity"/>
    <property type="evidence" value="ECO:0007669"/>
    <property type="project" value="TreeGrafter"/>
</dbReference>
<dbReference type="InterPro" id="IPR002931">
    <property type="entry name" value="Transglutaminase-like"/>
</dbReference>
<dbReference type="GO" id="GO:0005634">
    <property type="term" value="C:nucleus"/>
    <property type="evidence" value="ECO:0007669"/>
    <property type="project" value="TreeGrafter"/>
</dbReference>
<dbReference type="WBParaSite" id="nRc.2.0.1.t29001-RA">
    <property type="protein sequence ID" value="nRc.2.0.1.t29001-RA"/>
    <property type="gene ID" value="nRc.2.0.1.g29001"/>
</dbReference>
<dbReference type="AlphaFoldDB" id="A0A915JRZ1"/>
<dbReference type="GO" id="GO:0006516">
    <property type="term" value="P:glycoprotein catabolic process"/>
    <property type="evidence" value="ECO:0007669"/>
    <property type="project" value="TreeGrafter"/>
</dbReference>
<dbReference type="Proteomes" id="UP000887565">
    <property type="component" value="Unplaced"/>
</dbReference>
<dbReference type="Pfam" id="PF01841">
    <property type="entry name" value="Transglut_core"/>
    <property type="match status" value="1"/>
</dbReference>
<evidence type="ECO:0000256" key="2">
    <source>
        <dbReference type="ARBA" id="ARBA00022723"/>
    </source>
</evidence>
<evidence type="ECO:0000313" key="6">
    <source>
        <dbReference type="WBParaSite" id="nRc.2.0.1.t29001-RA"/>
    </source>
</evidence>
<dbReference type="SUPFAM" id="SSF54001">
    <property type="entry name" value="Cysteine proteinases"/>
    <property type="match status" value="1"/>
</dbReference>
<keyword evidence="5" id="KW-1185">Reference proteome</keyword>
<dbReference type="GO" id="GO:0005829">
    <property type="term" value="C:cytosol"/>
    <property type="evidence" value="ECO:0007669"/>
    <property type="project" value="TreeGrafter"/>
</dbReference>
<evidence type="ECO:0000256" key="1">
    <source>
        <dbReference type="ARBA" id="ARBA00009390"/>
    </source>
</evidence>
<keyword evidence="3" id="KW-0862">Zinc</keyword>
<organism evidence="5 6">
    <name type="scientific">Romanomermis culicivorax</name>
    <name type="common">Nematode worm</name>
    <dbReference type="NCBI Taxonomy" id="13658"/>
    <lineage>
        <taxon>Eukaryota</taxon>
        <taxon>Metazoa</taxon>
        <taxon>Ecdysozoa</taxon>
        <taxon>Nematoda</taxon>
        <taxon>Enoplea</taxon>
        <taxon>Dorylaimia</taxon>
        <taxon>Mermithida</taxon>
        <taxon>Mermithoidea</taxon>
        <taxon>Mermithidae</taxon>
        <taxon>Romanomermis</taxon>
    </lineage>
</organism>
<evidence type="ECO:0000256" key="3">
    <source>
        <dbReference type="ARBA" id="ARBA00022833"/>
    </source>
</evidence>
<dbReference type="PANTHER" id="PTHR12143:SF19">
    <property type="entry name" value="PEPTIDE-N(4)-(N-ACETYL-BETA-GLUCOSAMINYL)ASPARAGINE AMIDASE"/>
    <property type="match status" value="1"/>
</dbReference>
<keyword evidence="2" id="KW-0479">Metal-binding</keyword>
<evidence type="ECO:0000313" key="5">
    <source>
        <dbReference type="Proteomes" id="UP000887565"/>
    </source>
</evidence>
<feature type="domain" description="Transglutaminase-like" evidence="4">
    <location>
        <begin position="108"/>
        <end position="176"/>
    </location>
</feature>
<sequence>MTTINSSLEISFLLSSNPFLGRLFSSLEQGRLYENVVLQEKARRIIPLDELKSRTRRNYNFAIDDDDQNDQFRDFLLLELLNWFKNEFFTWLDKPECGRCGSKTAFHSNVEANVDEKLALANRIENYICENERCSNFTRFPRFNDPGKLLETKTGRCGEWANCFTLCARSLGYEVR</sequence>
<proteinExistence type="inferred from homology"/>
<evidence type="ECO:0000259" key="4">
    <source>
        <dbReference type="Pfam" id="PF01841"/>
    </source>
</evidence>
<dbReference type="Gene3D" id="3.10.620.30">
    <property type="match status" value="2"/>
</dbReference>
<dbReference type="InterPro" id="IPR038765">
    <property type="entry name" value="Papain-like_cys_pep_sf"/>
</dbReference>
<protein>
    <submittedName>
        <fullName evidence="6">Transglutaminase-like domain-containing protein</fullName>
    </submittedName>
</protein>
<comment type="similarity">
    <text evidence="1">Belongs to the transglutaminase-like superfamily. PNGase family.</text>
</comment>
<dbReference type="InterPro" id="IPR050883">
    <property type="entry name" value="PNGase"/>
</dbReference>
<dbReference type="GO" id="GO:0046872">
    <property type="term" value="F:metal ion binding"/>
    <property type="evidence" value="ECO:0007669"/>
    <property type="project" value="UniProtKB-KW"/>
</dbReference>
<accession>A0A915JRZ1</accession>
<name>A0A915JRZ1_ROMCU</name>